<dbReference type="Pfam" id="PF24041">
    <property type="entry name" value="DUF7350"/>
    <property type="match status" value="2"/>
</dbReference>
<dbReference type="InterPro" id="IPR038482">
    <property type="entry name" value="Tp34-type_sf"/>
</dbReference>
<dbReference type="AlphaFoldDB" id="A0ABD6CEN6"/>
<accession>A0ABD6CEN6</accession>
<dbReference type="RefSeq" id="WP_247380179.1">
    <property type="nucleotide sequence ID" value="NZ_JALLGV010000008.1"/>
</dbReference>
<organism evidence="2 3">
    <name type="scientific">Halorientalis brevis</name>
    <dbReference type="NCBI Taxonomy" id="1126241"/>
    <lineage>
        <taxon>Archaea</taxon>
        <taxon>Methanobacteriati</taxon>
        <taxon>Methanobacteriota</taxon>
        <taxon>Stenosarchaea group</taxon>
        <taxon>Halobacteria</taxon>
        <taxon>Halobacteriales</taxon>
        <taxon>Haloarculaceae</taxon>
        <taxon>Halorientalis</taxon>
    </lineage>
</organism>
<sequence>MNRRSLLRAGAGLVGTAGLAGCGLLETEQRSVRSPPLVENRPSAVYYPTHVEGMEMIGMGTAGDYKVAAMYSYPHRFWNVDVTEANITKIQSEDMVHLMATVWDPETGIVLPETGLSVVLSKGGSLVSEEAIYPMLSQPMGFHYGANFEGEGDGTYAVEVDVGAIPNNGVRTTGSFQDRFTEPSSATLEFEYSEKARNEIAYRTLDNAGDEGAVDPHEMKMVPNSTAPTKSELPGEVRGTATTGDAELVVSVLESPPAGIEQSGQYLAVSARTPYNRMIVPAMSLAGTLSRGSTEVFSDTLTRTLDPNLNYHYGAVVDSVESGDTLSLQVQTPPQVARHEGYETAFLEMPDVEVTL</sequence>
<evidence type="ECO:0000313" key="3">
    <source>
        <dbReference type="Proteomes" id="UP001597119"/>
    </source>
</evidence>
<dbReference type="Gene3D" id="2.60.40.2480">
    <property type="entry name" value="Periplasmic metal-binding protein Tp34-type"/>
    <property type="match status" value="1"/>
</dbReference>
<evidence type="ECO:0000313" key="2">
    <source>
        <dbReference type="EMBL" id="MFD1588025.1"/>
    </source>
</evidence>
<reference evidence="2 3" key="1">
    <citation type="journal article" date="2019" name="Int. J. Syst. Evol. Microbiol.">
        <title>The Global Catalogue of Microorganisms (GCM) 10K type strain sequencing project: providing services to taxonomists for standard genome sequencing and annotation.</title>
        <authorList>
            <consortium name="The Broad Institute Genomics Platform"/>
            <consortium name="The Broad Institute Genome Sequencing Center for Infectious Disease"/>
            <person name="Wu L."/>
            <person name="Ma J."/>
        </authorList>
    </citation>
    <scope>NUCLEOTIDE SEQUENCE [LARGE SCALE GENOMIC DNA]</scope>
    <source>
        <strain evidence="2 3">CGMCC 1.12125</strain>
    </source>
</reference>
<gene>
    <name evidence="2" type="ORF">ACFR9U_13645</name>
</gene>
<name>A0ABD6CEN6_9EURY</name>
<comment type="caution">
    <text evidence="2">The sequence shown here is derived from an EMBL/GenBank/DDBJ whole genome shotgun (WGS) entry which is preliminary data.</text>
</comment>
<proteinExistence type="predicted"/>
<evidence type="ECO:0000259" key="1">
    <source>
        <dbReference type="Pfam" id="PF24041"/>
    </source>
</evidence>
<dbReference type="Proteomes" id="UP001597119">
    <property type="component" value="Unassembled WGS sequence"/>
</dbReference>
<dbReference type="InterPro" id="IPR055774">
    <property type="entry name" value="DUF7350"/>
</dbReference>
<protein>
    <submittedName>
        <fullName evidence="2">Twin-arginine translocation signal domain-containing protein</fullName>
    </submittedName>
</protein>
<dbReference type="EMBL" id="JBHUDJ010000006">
    <property type="protein sequence ID" value="MFD1588025.1"/>
    <property type="molecule type" value="Genomic_DNA"/>
</dbReference>
<feature type="domain" description="DUF7350" evidence="1">
    <location>
        <begin position="232"/>
        <end position="355"/>
    </location>
</feature>
<dbReference type="PROSITE" id="PS51257">
    <property type="entry name" value="PROKAR_LIPOPROTEIN"/>
    <property type="match status" value="1"/>
</dbReference>
<feature type="domain" description="DUF7350" evidence="1">
    <location>
        <begin position="89"/>
        <end position="163"/>
    </location>
</feature>
<keyword evidence="3" id="KW-1185">Reference proteome</keyword>